<dbReference type="PANTHER" id="PTHR43289:SF34">
    <property type="entry name" value="SERINE_THREONINE-PROTEIN KINASE YBDM-RELATED"/>
    <property type="match status" value="1"/>
</dbReference>
<dbReference type="PROSITE" id="PS00108">
    <property type="entry name" value="PROTEIN_KINASE_ST"/>
    <property type="match status" value="1"/>
</dbReference>
<dbReference type="PROSITE" id="PS00107">
    <property type="entry name" value="PROTEIN_KINASE_ATP"/>
    <property type="match status" value="1"/>
</dbReference>
<evidence type="ECO:0000256" key="3">
    <source>
        <dbReference type="ARBA" id="ARBA00022777"/>
    </source>
</evidence>
<dbReference type="SMART" id="SM00028">
    <property type="entry name" value="TPR"/>
    <property type="match status" value="6"/>
</dbReference>
<dbReference type="Pfam" id="PF13424">
    <property type="entry name" value="TPR_12"/>
    <property type="match status" value="2"/>
</dbReference>
<dbReference type="Gene3D" id="1.10.510.10">
    <property type="entry name" value="Transferase(Phosphotransferase) domain 1"/>
    <property type="match status" value="1"/>
</dbReference>
<proteinExistence type="predicted"/>
<dbReference type="InterPro" id="IPR019734">
    <property type="entry name" value="TPR_rpt"/>
</dbReference>
<dbReference type="SUPFAM" id="SSF48452">
    <property type="entry name" value="TPR-like"/>
    <property type="match status" value="3"/>
</dbReference>
<evidence type="ECO:0000313" key="9">
    <source>
        <dbReference type="EMBL" id="QBB69615.1"/>
    </source>
</evidence>
<organism evidence="9 10">
    <name type="scientific">Pseudolysobacter antarcticus</name>
    <dbReference type="NCBI Taxonomy" id="2511995"/>
    <lineage>
        <taxon>Bacteria</taxon>
        <taxon>Pseudomonadati</taxon>
        <taxon>Pseudomonadota</taxon>
        <taxon>Gammaproteobacteria</taxon>
        <taxon>Lysobacterales</taxon>
        <taxon>Rhodanobacteraceae</taxon>
        <taxon>Pseudolysobacter</taxon>
    </lineage>
</organism>
<accession>A0A411HGK0</accession>
<dbReference type="GO" id="GO:0004674">
    <property type="term" value="F:protein serine/threonine kinase activity"/>
    <property type="evidence" value="ECO:0007669"/>
    <property type="project" value="UniProtKB-KW"/>
</dbReference>
<dbReference type="EMBL" id="CP035704">
    <property type="protein sequence ID" value="QBB69615.1"/>
    <property type="molecule type" value="Genomic_DNA"/>
</dbReference>
<dbReference type="InterPro" id="IPR011990">
    <property type="entry name" value="TPR-like_helical_dom_sf"/>
</dbReference>
<keyword evidence="4 6" id="KW-0067">ATP-binding</keyword>
<evidence type="ECO:0000256" key="6">
    <source>
        <dbReference type="PROSITE-ProRule" id="PRU10141"/>
    </source>
</evidence>
<keyword evidence="5" id="KW-0802">TPR repeat</keyword>
<feature type="binding site" evidence="6">
    <location>
        <position position="121"/>
    </location>
    <ligand>
        <name>ATP</name>
        <dbReference type="ChEBI" id="CHEBI:30616"/>
    </ligand>
</feature>
<keyword evidence="3 9" id="KW-0418">Kinase</keyword>
<dbReference type="AlphaFoldDB" id="A0A411HGK0"/>
<dbReference type="PROSITE" id="PS50005">
    <property type="entry name" value="TPR"/>
    <property type="match status" value="1"/>
</dbReference>
<evidence type="ECO:0000256" key="2">
    <source>
        <dbReference type="ARBA" id="ARBA00022741"/>
    </source>
</evidence>
<keyword evidence="7" id="KW-0812">Transmembrane</keyword>
<dbReference type="SMART" id="SM00220">
    <property type="entry name" value="S_TKc"/>
    <property type="match status" value="1"/>
</dbReference>
<evidence type="ECO:0000256" key="1">
    <source>
        <dbReference type="ARBA" id="ARBA00022679"/>
    </source>
</evidence>
<keyword evidence="2 6" id="KW-0547">Nucleotide-binding</keyword>
<evidence type="ECO:0000313" key="10">
    <source>
        <dbReference type="Proteomes" id="UP000291562"/>
    </source>
</evidence>
<feature type="repeat" description="TPR" evidence="5">
    <location>
        <begin position="481"/>
        <end position="514"/>
    </location>
</feature>
<reference evidence="9 10" key="1">
    <citation type="submission" date="2019-01" db="EMBL/GenBank/DDBJ databases">
        <title>Pseudolysobacter antarctica gen. nov., sp. nov., isolated from Fildes Peninsula, Antarctica.</title>
        <authorList>
            <person name="Wei Z."/>
            <person name="Peng F."/>
        </authorList>
    </citation>
    <scope>NUCLEOTIDE SEQUENCE [LARGE SCALE GENOMIC DNA]</scope>
    <source>
        <strain evidence="9 10">AQ6-296</strain>
    </source>
</reference>
<evidence type="ECO:0000259" key="8">
    <source>
        <dbReference type="PROSITE" id="PS50011"/>
    </source>
</evidence>
<keyword evidence="7" id="KW-1133">Transmembrane helix</keyword>
<dbReference type="Gene3D" id="1.25.40.10">
    <property type="entry name" value="Tetratricopeptide repeat domain"/>
    <property type="match status" value="3"/>
</dbReference>
<name>A0A411HGK0_9GAMM</name>
<dbReference type="InterPro" id="IPR017441">
    <property type="entry name" value="Protein_kinase_ATP_BS"/>
</dbReference>
<sequence>MAQMDARKWQRLRNLLDQALDLPPQQRQNFLRHLPEDFAELRDDLRRLLSQQERTQRLFDNNAVGLAAQVLRDEDTRAADETLGRQFGAYRLTRLLGVGGMGMVYLAERAHGKFTQSVALKVVQTAMGAAGHERFERERQILAGLMHPNIAALYDGGELPDGQAFYTMEYVDGVPITLYCVEAACSVDERVRLLRDVAAALAYAHRNLVVHRDIKPSNILVTDAGQIKLLDFGIAKLIGNTNDPALTRTAAAPMTANYAAPEQFRNEVITVATDVYQLGMLFFQLLTGTTPYRADPADTYAWARAVAEEEPMTLPRALDPVLTHSVWGDAVDVPRLRRQLGGDLDAIVRKMLSKLPANRYGSMDALVADLDAFLQHRPVAARRPSLLYTLARFVSRHRYAVSSAIIVILFLCATVVFALHQASTATREAERANAVADFLVGLFQVSDPGVNRGEKLNANQILERGATHLEKELTRQPLQRARLFAMIGEVYSALGDFPRARKPLQESIDIQRNATDADPLDFGHALRAMAWITHRQGDSRAALNLLDEADTLLQIDSPRALDERATVHSYKALALKALGDFATARVEFASALAFADRAGTADSVKAAAIHNNLGLLLRDRGDPKAARVELERALAIYRRDYGEDHYRTTGTEQNLAMLLMDIGDADAARPLLEATGARNLALFGEANSDYANAQNMLGNIDRGAGNYDQALQHYATADRAYRAALGDNHAYVAFPENNAGELELRRGNFAAALIRFDHALILRRHALAADHPELADSLASRSQALLGLQRYDEAARDAEEALKIRRAKLDPDSPAVVQNLYQLGLLRYALGDSAAKPLWDEAIERASRVYPVDSAAMRDLRRNIADPAAALRNSSKAVAGD</sequence>
<dbReference type="Pfam" id="PF00069">
    <property type="entry name" value="Pkinase"/>
    <property type="match status" value="1"/>
</dbReference>
<gene>
    <name evidence="9" type="ORF">ELE36_04045</name>
</gene>
<dbReference type="GO" id="GO:0005524">
    <property type="term" value="F:ATP binding"/>
    <property type="evidence" value="ECO:0007669"/>
    <property type="project" value="UniProtKB-UniRule"/>
</dbReference>
<dbReference type="Gene3D" id="3.30.200.20">
    <property type="entry name" value="Phosphorylase Kinase, domain 1"/>
    <property type="match status" value="1"/>
</dbReference>
<dbReference type="Pfam" id="PF13374">
    <property type="entry name" value="TPR_10"/>
    <property type="match status" value="1"/>
</dbReference>
<keyword evidence="9" id="KW-0723">Serine/threonine-protein kinase</keyword>
<evidence type="ECO:0000256" key="5">
    <source>
        <dbReference type="PROSITE-ProRule" id="PRU00339"/>
    </source>
</evidence>
<keyword evidence="1" id="KW-0808">Transferase</keyword>
<dbReference type="PANTHER" id="PTHR43289">
    <property type="entry name" value="MITOGEN-ACTIVATED PROTEIN KINASE KINASE KINASE 20-RELATED"/>
    <property type="match status" value="1"/>
</dbReference>
<dbReference type="Proteomes" id="UP000291562">
    <property type="component" value="Chromosome"/>
</dbReference>
<dbReference type="SUPFAM" id="SSF56112">
    <property type="entry name" value="Protein kinase-like (PK-like)"/>
    <property type="match status" value="1"/>
</dbReference>
<dbReference type="InterPro" id="IPR008271">
    <property type="entry name" value="Ser/Thr_kinase_AS"/>
</dbReference>
<feature type="domain" description="Protein kinase" evidence="8">
    <location>
        <begin position="90"/>
        <end position="374"/>
    </location>
</feature>
<feature type="transmembrane region" description="Helical" evidence="7">
    <location>
        <begin position="399"/>
        <end position="419"/>
    </location>
</feature>
<evidence type="ECO:0000256" key="7">
    <source>
        <dbReference type="SAM" id="Phobius"/>
    </source>
</evidence>
<evidence type="ECO:0000256" key="4">
    <source>
        <dbReference type="ARBA" id="ARBA00022840"/>
    </source>
</evidence>
<dbReference type="CDD" id="cd14014">
    <property type="entry name" value="STKc_PknB_like"/>
    <property type="match status" value="1"/>
</dbReference>
<protein>
    <submittedName>
        <fullName evidence="9">Serine/threonine protein kinase</fullName>
    </submittedName>
</protein>
<keyword evidence="10" id="KW-1185">Reference proteome</keyword>
<dbReference type="InterPro" id="IPR011009">
    <property type="entry name" value="Kinase-like_dom_sf"/>
</dbReference>
<dbReference type="PROSITE" id="PS50011">
    <property type="entry name" value="PROTEIN_KINASE_DOM"/>
    <property type="match status" value="1"/>
</dbReference>
<dbReference type="InterPro" id="IPR000719">
    <property type="entry name" value="Prot_kinase_dom"/>
</dbReference>
<dbReference type="KEGG" id="xbc:ELE36_04045"/>
<keyword evidence="7" id="KW-0472">Membrane</keyword>
<dbReference type="OrthoDB" id="9801841at2"/>